<comment type="caution">
    <text evidence="1">The sequence shown here is derived from an EMBL/GenBank/DDBJ whole genome shotgun (WGS) entry which is preliminary data.</text>
</comment>
<gene>
    <name evidence="1" type="ORF">FE633_17625</name>
</gene>
<reference evidence="1 2" key="1">
    <citation type="submission" date="2019-05" db="EMBL/GenBank/DDBJ databases">
        <title>Streptomyces sp. NEAU-C151, a novel actinomycete isolated from soil.</title>
        <authorList>
            <person name="Han L."/>
            <person name="Jiang H."/>
        </authorList>
    </citation>
    <scope>NUCLEOTIDE SEQUENCE [LARGE SCALE GENOMIC DNA]</scope>
    <source>
        <strain evidence="1 2">NEAU-C151</strain>
    </source>
</reference>
<dbReference type="RefSeq" id="WP_138046121.1">
    <property type="nucleotide sequence ID" value="NZ_VBZC01000017.1"/>
</dbReference>
<accession>A0A5R9FNP3</accession>
<organism evidence="1 2">
    <name type="scientific">Streptomyces montanus</name>
    <dbReference type="NCBI Taxonomy" id="2580423"/>
    <lineage>
        <taxon>Bacteria</taxon>
        <taxon>Bacillati</taxon>
        <taxon>Actinomycetota</taxon>
        <taxon>Actinomycetes</taxon>
        <taxon>Kitasatosporales</taxon>
        <taxon>Streptomycetaceae</taxon>
        <taxon>Streptomyces</taxon>
    </lineage>
</organism>
<evidence type="ECO:0000313" key="2">
    <source>
        <dbReference type="Proteomes" id="UP000305906"/>
    </source>
</evidence>
<dbReference type="Proteomes" id="UP000305906">
    <property type="component" value="Unassembled WGS sequence"/>
</dbReference>
<dbReference type="AlphaFoldDB" id="A0A5R9FNP3"/>
<keyword evidence="2" id="KW-1185">Reference proteome</keyword>
<sequence length="67" mass="7577">MTLDHDTYTTLEYLEGVDDAELVKVHKRSASLLRYLMAAGYVENAGPGRMKIAKLGREALKEHRQQS</sequence>
<evidence type="ECO:0000313" key="1">
    <source>
        <dbReference type="EMBL" id="TLS44961.1"/>
    </source>
</evidence>
<dbReference type="EMBL" id="VBZC01000017">
    <property type="protein sequence ID" value="TLS44961.1"/>
    <property type="molecule type" value="Genomic_DNA"/>
</dbReference>
<proteinExistence type="predicted"/>
<protein>
    <submittedName>
        <fullName evidence="1">Uncharacterized protein</fullName>
    </submittedName>
</protein>
<name>A0A5R9FNP3_9ACTN</name>